<evidence type="ECO:0000313" key="3">
    <source>
        <dbReference type="Proteomes" id="UP001627154"/>
    </source>
</evidence>
<dbReference type="EMBL" id="JBJJXI010000149">
    <property type="protein sequence ID" value="KAL3385951.1"/>
    <property type="molecule type" value="Genomic_DNA"/>
</dbReference>
<organism evidence="2 3">
    <name type="scientific">Trichogramma kaykai</name>
    <dbReference type="NCBI Taxonomy" id="54128"/>
    <lineage>
        <taxon>Eukaryota</taxon>
        <taxon>Metazoa</taxon>
        <taxon>Ecdysozoa</taxon>
        <taxon>Arthropoda</taxon>
        <taxon>Hexapoda</taxon>
        <taxon>Insecta</taxon>
        <taxon>Pterygota</taxon>
        <taxon>Neoptera</taxon>
        <taxon>Endopterygota</taxon>
        <taxon>Hymenoptera</taxon>
        <taxon>Apocrita</taxon>
        <taxon>Proctotrupomorpha</taxon>
        <taxon>Chalcidoidea</taxon>
        <taxon>Trichogrammatidae</taxon>
        <taxon>Trichogramma</taxon>
    </lineage>
</organism>
<feature type="transmembrane region" description="Helical" evidence="1">
    <location>
        <begin position="6"/>
        <end position="22"/>
    </location>
</feature>
<accession>A0ABD2VZV9</accession>
<proteinExistence type="predicted"/>
<keyword evidence="1" id="KW-1133">Transmembrane helix</keyword>
<keyword evidence="1" id="KW-0812">Transmembrane</keyword>
<name>A0ABD2VZV9_9HYME</name>
<keyword evidence="1" id="KW-0472">Membrane</keyword>
<evidence type="ECO:0008006" key="4">
    <source>
        <dbReference type="Google" id="ProtNLM"/>
    </source>
</evidence>
<sequence length="77" mass="9403">MKSSYAYIYWGLVITLYGYSHAHRSYFIVREVVQVFFKMSYLKHEYSLTISWHRYSKIQETLVERISKCIRAKERNV</sequence>
<keyword evidence="3" id="KW-1185">Reference proteome</keyword>
<comment type="caution">
    <text evidence="2">The sequence shown here is derived from an EMBL/GenBank/DDBJ whole genome shotgun (WGS) entry which is preliminary data.</text>
</comment>
<protein>
    <recommendedName>
        <fullName evidence="4">Secreted protein</fullName>
    </recommendedName>
</protein>
<evidence type="ECO:0000256" key="1">
    <source>
        <dbReference type="SAM" id="Phobius"/>
    </source>
</evidence>
<dbReference type="Proteomes" id="UP001627154">
    <property type="component" value="Unassembled WGS sequence"/>
</dbReference>
<reference evidence="2 3" key="1">
    <citation type="journal article" date="2024" name="bioRxiv">
        <title>A reference genome for Trichogramma kaykai: A tiny desert-dwelling parasitoid wasp with competing sex-ratio distorters.</title>
        <authorList>
            <person name="Culotta J."/>
            <person name="Lindsey A.R."/>
        </authorList>
    </citation>
    <scope>NUCLEOTIDE SEQUENCE [LARGE SCALE GENOMIC DNA]</scope>
    <source>
        <strain evidence="2 3">KSX58</strain>
    </source>
</reference>
<evidence type="ECO:0000313" key="2">
    <source>
        <dbReference type="EMBL" id="KAL3385951.1"/>
    </source>
</evidence>
<gene>
    <name evidence="2" type="ORF">TKK_018469</name>
</gene>
<dbReference type="AlphaFoldDB" id="A0ABD2VZV9"/>